<keyword evidence="2 3" id="KW-0175">Coiled coil</keyword>
<evidence type="ECO:0000256" key="4">
    <source>
        <dbReference type="SAM" id="MobiDB-lite"/>
    </source>
</evidence>
<gene>
    <name evidence="5" type="ORF">TCIL3000_11_7420</name>
</gene>
<proteinExistence type="inferred from homology"/>
<dbReference type="GO" id="GO:0019216">
    <property type="term" value="P:regulation of lipid metabolic process"/>
    <property type="evidence" value="ECO:0007669"/>
    <property type="project" value="TreeGrafter"/>
</dbReference>
<dbReference type="EMBL" id="HE575324">
    <property type="protein sequence ID" value="CCC95309.1"/>
    <property type="molecule type" value="Genomic_DNA"/>
</dbReference>
<feature type="coiled-coil region" evidence="3">
    <location>
        <begin position="168"/>
        <end position="202"/>
    </location>
</feature>
<evidence type="ECO:0000256" key="2">
    <source>
        <dbReference type="ARBA" id="ARBA00023054"/>
    </source>
</evidence>
<protein>
    <submittedName>
        <fullName evidence="5">Uncharacterized protein TCIL3000_11_7420</fullName>
    </submittedName>
</protein>
<evidence type="ECO:0000256" key="1">
    <source>
        <dbReference type="ARBA" id="ARBA00007584"/>
    </source>
</evidence>
<reference evidence="5" key="1">
    <citation type="journal article" date="2012" name="Proc. Natl. Acad. Sci. U.S.A.">
        <title>Antigenic diversity is generated by distinct evolutionary mechanisms in African trypanosome species.</title>
        <authorList>
            <person name="Jackson A.P."/>
            <person name="Berry A."/>
            <person name="Aslett M."/>
            <person name="Allison H.C."/>
            <person name="Burton P."/>
            <person name="Vavrova-Anderson J."/>
            <person name="Brown R."/>
            <person name="Browne H."/>
            <person name="Corton N."/>
            <person name="Hauser H."/>
            <person name="Gamble J."/>
            <person name="Gilderthorp R."/>
            <person name="Marcello L."/>
            <person name="McQuillan J."/>
            <person name="Otto T.D."/>
            <person name="Quail M.A."/>
            <person name="Sanders M.J."/>
            <person name="van Tonder A."/>
            <person name="Ginger M.L."/>
            <person name="Field M.C."/>
            <person name="Barry J.D."/>
            <person name="Hertz-Fowler C."/>
            <person name="Berriman M."/>
        </authorList>
    </citation>
    <scope>NUCLEOTIDE SEQUENCE</scope>
    <source>
        <strain evidence="5">IL3000</strain>
    </source>
</reference>
<evidence type="ECO:0000313" key="5">
    <source>
        <dbReference type="EMBL" id="CCC95309.1"/>
    </source>
</evidence>
<dbReference type="PANTHER" id="PTHR12499">
    <property type="entry name" value="OPTIC ATROPHY 3 PROTEIN OPA3"/>
    <property type="match status" value="1"/>
</dbReference>
<comment type="similarity">
    <text evidence="1">Belongs to the OPA3 family.</text>
</comment>
<evidence type="ECO:0000256" key="3">
    <source>
        <dbReference type="SAM" id="Coils"/>
    </source>
</evidence>
<accession>G0V0Y8</accession>
<sequence length="241" mass="25993">MPALAFRFALLAVRQLSKPIVSRTVKRAHSGSSLTRTICLQLGHLSAAISSVATKWSVEDKHTPCTTTSPDSNSTAAKDSSPSGKPSAGARSVVMAPRVRSLLGSSAAIGGRVGSSGRILFSSRPMRTAWQTFREGYAASLSEEHLVNAGAQLLVELIVYLILAAVLYAEITSAAEAYERKEKRLLQRIDALEQKVNEIVTTSKHVDVSTIEVPPHVDTPRRLSWVIHKVNSATKKLLGIE</sequence>
<name>G0V0Y8_TRYCI</name>
<dbReference type="GO" id="GO:0005739">
    <property type="term" value="C:mitochondrion"/>
    <property type="evidence" value="ECO:0007669"/>
    <property type="project" value="TreeGrafter"/>
</dbReference>
<dbReference type="VEuPathDB" id="TriTrypDB:TcIL3000.11.7420"/>
<dbReference type="InterPro" id="IPR010754">
    <property type="entry name" value="OPA3-like"/>
</dbReference>
<dbReference type="AlphaFoldDB" id="G0V0Y8"/>
<feature type="compositionally biased region" description="Polar residues" evidence="4">
    <location>
        <begin position="64"/>
        <end position="84"/>
    </location>
</feature>
<feature type="region of interest" description="Disordered" evidence="4">
    <location>
        <begin position="60"/>
        <end position="91"/>
    </location>
</feature>
<organism evidence="5">
    <name type="scientific">Trypanosoma congolense (strain IL3000)</name>
    <dbReference type="NCBI Taxonomy" id="1068625"/>
    <lineage>
        <taxon>Eukaryota</taxon>
        <taxon>Discoba</taxon>
        <taxon>Euglenozoa</taxon>
        <taxon>Kinetoplastea</taxon>
        <taxon>Metakinetoplastina</taxon>
        <taxon>Trypanosomatida</taxon>
        <taxon>Trypanosomatidae</taxon>
        <taxon>Trypanosoma</taxon>
        <taxon>Nannomonas</taxon>
    </lineage>
</organism>
<dbReference type="PANTHER" id="PTHR12499:SF0">
    <property type="entry name" value="OPTIC ATROPHY 3 PROTEIN"/>
    <property type="match status" value="1"/>
</dbReference>
<dbReference type="Pfam" id="PF07047">
    <property type="entry name" value="OPA3"/>
    <property type="match status" value="1"/>
</dbReference>